<dbReference type="InParanoid" id="A0A2P5F8E0"/>
<dbReference type="Proteomes" id="UP000237000">
    <property type="component" value="Unassembled WGS sequence"/>
</dbReference>
<feature type="region of interest" description="Disordered" evidence="1">
    <location>
        <begin position="1"/>
        <end position="20"/>
    </location>
</feature>
<keyword evidence="3" id="KW-1185">Reference proteome</keyword>
<dbReference type="OrthoDB" id="10307190at2759"/>
<dbReference type="AlphaFoldDB" id="A0A2P5F8E0"/>
<sequence length="157" mass="18071">MEEHPPFFCPNWKSSGKEKPMRRLLPFNQSTASAPLTRSINLRTHTDFGLKLQKTPSHKNRVVTEESKEPIKSCSSKVKRQIRNPSVEKNESLPDWGQRSKENGLGSFSLENKPKKRNGHLSSNRLEKFKPKKRRFERALGQNKAGDDGVEGVYRER</sequence>
<feature type="region of interest" description="Disordered" evidence="1">
    <location>
        <begin position="47"/>
        <end position="157"/>
    </location>
</feature>
<reference evidence="3" key="1">
    <citation type="submission" date="2016-06" db="EMBL/GenBank/DDBJ databases">
        <title>Parallel loss of symbiosis genes in relatives of nitrogen-fixing non-legume Parasponia.</title>
        <authorList>
            <person name="Van Velzen R."/>
            <person name="Holmer R."/>
            <person name="Bu F."/>
            <person name="Rutten L."/>
            <person name="Van Zeijl A."/>
            <person name="Liu W."/>
            <person name="Santuari L."/>
            <person name="Cao Q."/>
            <person name="Sharma T."/>
            <person name="Shen D."/>
            <person name="Roswanjaya Y."/>
            <person name="Wardhani T."/>
            <person name="Kalhor M.S."/>
            <person name="Jansen J."/>
            <person name="Van den Hoogen J."/>
            <person name="Gungor B."/>
            <person name="Hartog M."/>
            <person name="Hontelez J."/>
            <person name="Verver J."/>
            <person name="Yang W.-C."/>
            <person name="Schijlen E."/>
            <person name="Repin R."/>
            <person name="Schilthuizen M."/>
            <person name="Schranz E."/>
            <person name="Heidstra R."/>
            <person name="Miyata K."/>
            <person name="Fedorova E."/>
            <person name="Kohlen W."/>
            <person name="Bisseling T."/>
            <person name="Smit S."/>
            <person name="Geurts R."/>
        </authorList>
    </citation>
    <scope>NUCLEOTIDE SEQUENCE [LARGE SCALE GENOMIC DNA]</scope>
    <source>
        <strain evidence="3">cv. RG33-2</strain>
    </source>
</reference>
<feature type="compositionally biased region" description="Basic and acidic residues" evidence="1">
    <location>
        <begin position="62"/>
        <end position="71"/>
    </location>
</feature>
<dbReference type="EMBL" id="JXTC01000054">
    <property type="protein sequence ID" value="PON94047.1"/>
    <property type="molecule type" value="Genomic_DNA"/>
</dbReference>
<evidence type="ECO:0000313" key="3">
    <source>
        <dbReference type="Proteomes" id="UP000237000"/>
    </source>
</evidence>
<protein>
    <submittedName>
        <fullName evidence="2">Uncharacterized protein</fullName>
    </submittedName>
</protein>
<proteinExistence type="predicted"/>
<feature type="compositionally biased region" description="Basic and acidic residues" evidence="1">
    <location>
        <begin position="86"/>
        <end position="102"/>
    </location>
</feature>
<gene>
    <name evidence="2" type="ORF">TorRG33x02_100860</name>
</gene>
<comment type="caution">
    <text evidence="2">The sequence shown here is derived from an EMBL/GenBank/DDBJ whole genome shotgun (WGS) entry which is preliminary data.</text>
</comment>
<organism evidence="2 3">
    <name type="scientific">Trema orientale</name>
    <name type="common">Charcoal tree</name>
    <name type="synonym">Celtis orientalis</name>
    <dbReference type="NCBI Taxonomy" id="63057"/>
    <lineage>
        <taxon>Eukaryota</taxon>
        <taxon>Viridiplantae</taxon>
        <taxon>Streptophyta</taxon>
        <taxon>Embryophyta</taxon>
        <taxon>Tracheophyta</taxon>
        <taxon>Spermatophyta</taxon>
        <taxon>Magnoliopsida</taxon>
        <taxon>eudicotyledons</taxon>
        <taxon>Gunneridae</taxon>
        <taxon>Pentapetalae</taxon>
        <taxon>rosids</taxon>
        <taxon>fabids</taxon>
        <taxon>Rosales</taxon>
        <taxon>Cannabaceae</taxon>
        <taxon>Trema</taxon>
    </lineage>
</organism>
<evidence type="ECO:0000256" key="1">
    <source>
        <dbReference type="SAM" id="MobiDB-lite"/>
    </source>
</evidence>
<name>A0A2P5F8E0_TREOI</name>
<accession>A0A2P5F8E0</accession>
<evidence type="ECO:0000313" key="2">
    <source>
        <dbReference type="EMBL" id="PON94047.1"/>
    </source>
</evidence>